<keyword evidence="6" id="KW-1185">Reference proteome</keyword>
<sequence length="373" mass="41613">MKFIPVNTPLLNGNELKYLTECITTGWISSEGPFIKEFETKFSAYIGQKYGVAVSNGSAALDIAVKALGIGTGDEVIMPTFTIISPAQSVVTAGAIPVLVDCSLTDWNMNVTEIEGKITAKTKAIIVVHVYGLPVDIEPILSLAKKYNLKIIEDAAEVHGQTYNGQKCGCFGDVSIFSFYPNKHITTGEGGIILTNNQAIAERCQKLRNLCFEPEGPRFVHYELGWNYRMTNLQAALGLAQLEQIDSFLSKKRQLGEFYQKELSFLKDEGFLLPEKSSAQAENIYWVFGLVAPSEKEKEGLIDCLNQNKIATRPFFWCMHEQPIFKQMGFFEKESFPNAEKLARRGFYLPSGLGLENDDLERVVSVIKQYKGK</sequence>
<evidence type="ECO:0000313" key="5">
    <source>
        <dbReference type="EMBL" id="PWS26425.1"/>
    </source>
</evidence>
<evidence type="ECO:0000256" key="3">
    <source>
        <dbReference type="PIRSR" id="PIRSR000390-2"/>
    </source>
</evidence>
<dbReference type="RefSeq" id="WP_109926991.1">
    <property type="nucleotide sequence ID" value="NZ_QGNZ01000004.1"/>
</dbReference>
<feature type="active site" description="Proton acceptor" evidence="2">
    <location>
        <position position="183"/>
    </location>
</feature>
<evidence type="ECO:0000256" key="4">
    <source>
        <dbReference type="RuleBase" id="RU004508"/>
    </source>
</evidence>
<comment type="similarity">
    <text evidence="1 4">Belongs to the DegT/DnrJ/EryC1 family.</text>
</comment>
<dbReference type="PANTHER" id="PTHR30244:SF34">
    <property type="entry name" value="DTDP-4-AMINO-4,6-DIDEOXYGALACTOSE TRANSAMINASE"/>
    <property type="match status" value="1"/>
</dbReference>
<dbReference type="GO" id="GO:0008483">
    <property type="term" value="F:transaminase activity"/>
    <property type="evidence" value="ECO:0007669"/>
    <property type="project" value="UniProtKB-KW"/>
</dbReference>
<gene>
    <name evidence="5" type="ORF">DHW03_16730</name>
</gene>
<dbReference type="InterPro" id="IPR015421">
    <property type="entry name" value="PyrdxlP-dep_Trfase_major"/>
</dbReference>
<proteinExistence type="inferred from homology"/>
<keyword evidence="3 4" id="KW-0663">Pyridoxal phosphate</keyword>
<evidence type="ECO:0000256" key="1">
    <source>
        <dbReference type="ARBA" id="ARBA00037999"/>
    </source>
</evidence>
<dbReference type="PIRSF" id="PIRSF000390">
    <property type="entry name" value="PLP_StrS"/>
    <property type="match status" value="1"/>
</dbReference>
<dbReference type="OrthoDB" id="9810913at2"/>
<dbReference type="EMBL" id="QGNZ01000004">
    <property type="protein sequence ID" value="PWS26425.1"/>
    <property type="molecule type" value="Genomic_DNA"/>
</dbReference>
<accession>A0A317EJC8</accession>
<dbReference type="InterPro" id="IPR015422">
    <property type="entry name" value="PyrdxlP-dep_Trfase_small"/>
</dbReference>
<dbReference type="AlphaFoldDB" id="A0A317EJC8"/>
<dbReference type="CDD" id="cd00616">
    <property type="entry name" value="AHBA_syn"/>
    <property type="match status" value="1"/>
</dbReference>
<dbReference type="Pfam" id="PF01041">
    <property type="entry name" value="DegT_DnrJ_EryC1"/>
    <property type="match status" value="1"/>
</dbReference>
<organism evidence="5 6">
    <name type="scientific">Pedobacter yonginense</name>
    <dbReference type="NCBI Taxonomy" id="651869"/>
    <lineage>
        <taxon>Bacteria</taxon>
        <taxon>Pseudomonadati</taxon>
        <taxon>Bacteroidota</taxon>
        <taxon>Sphingobacteriia</taxon>
        <taxon>Sphingobacteriales</taxon>
        <taxon>Sphingobacteriaceae</taxon>
        <taxon>Pedobacter</taxon>
    </lineage>
</organism>
<feature type="modified residue" description="N6-(pyridoxal phosphate)lysine" evidence="3">
    <location>
        <position position="183"/>
    </location>
</feature>
<dbReference type="PANTHER" id="PTHR30244">
    <property type="entry name" value="TRANSAMINASE"/>
    <property type="match status" value="1"/>
</dbReference>
<dbReference type="InterPro" id="IPR015424">
    <property type="entry name" value="PyrdxlP-dep_Trfase"/>
</dbReference>
<evidence type="ECO:0000256" key="2">
    <source>
        <dbReference type="PIRSR" id="PIRSR000390-1"/>
    </source>
</evidence>
<name>A0A317EJC8_9SPHI</name>
<dbReference type="InterPro" id="IPR000653">
    <property type="entry name" value="DegT/StrS_aminotransferase"/>
</dbReference>
<keyword evidence="5" id="KW-0808">Transferase</keyword>
<evidence type="ECO:0000313" key="6">
    <source>
        <dbReference type="Proteomes" id="UP000245379"/>
    </source>
</evidence>
<dbReference type="GO" id="GO:0000271">
    <property type="term" value="P:polysaccharide biosynthetic process"/>
    <property type="evidence" value="ECO:0007669"/>
    <property type="project" value="TreeGrafter"/>
</dbReference>
<protein>
    <submittedName>
        <fullName evidence="5">Aminotransferase DegT</fullName>
    </submittedName>
</protein>
<comment type="caution">
    <text evidence="5">The sequence shown here is derived from an EMBL/GenBank/DDBJ whole genome shotgun (WGS) entry which is preliminary data.</text>
</comment>
<dbReference type="Gene3D" id="3.90.1150.10">
    <property type="entry name" value="Aspartate Aminotransferase, domain 1"/>
    <property type="match status" value="1"/>
</dbReference>
<dbReference type="SUPFAM" id="SSF53383">
    <property type="entry name" value="PLP-dependent transferases"/>
    <property type="match status" value="1"/>
</dbReference>
<dbReference type="Gene3D" id="3.40.640.10">
    <property type="entry name" value="Type I PLP-dependent aspartate aminotransferase-like (Major domain)"/>
    <property type="match status" value="1"/>
</dbReference>
<dbReference type="GO" id="GO:0030170">
    <property type="term" value="F:pyridoxal phosphate binding"/>
    <property type="evidence" value="ECO:0007669"/>
    <property type="project" value="TreeGrafter"/>
</dbReference>
<dbReference type="Proteomes" id="UP000245379">
    <property type="component" value="Unassembled WGS sequence"/>
</dbReference>
<reference evidence="5 6" key="1">
    <citation type="submission" date="2018-05" db="EMBL/GenBank/DDBJ databases">
        <title>Pedobacter paludis sp. nov., isolated from wetland soil.</title>
        <authorList>
            <person name="Zhang Y."/>
            <person name="Wang G."/>
        </authorList>
    </citation>
    <scope>NUCLEOTIDE SEQUENCE [LARGE SCALE GENOMIC DNA]</scope>
    <source>
        <strain evidence="5 6">KCTC22721</strain>
    </source>
</reference>
<keyword evidence="5" id="KW-0032">Aminotransferase</keyword>